<feature type="domain" description="Ricin B lectin" evidence="3">
    <location>
        <begin position="106"/>
        <end position="241"/>
    </location>
</feature>
<keyword evidence="5" id="KW-1185">Reference proteome</keyword>
<protein>
    <submittedName>
        <fullName evidence="4">Ricin-type beta-trefoil lectin domain-containing protein</fullName>
    </submittedName>
</protein>
<accession>A0A1C4Y5B6</accession>
<evidence type="ECO:0000313" key="4">
    <source>
        <dbReference type="EMBL" id="SCF15904.1"/>
    </source>
</evidence>
<dbReference type="SUPFAM" id="SSF50370">
    <property type="entry name" value="Ricin B-like lectins"/>
    <property type="match status" value="1"/>
</dbReference>
<name>A0A1C4Y5B6_9ACTN</name>
<evidence type="ECO:0000313" key="5">
    <source>
        <dbReference type="Proteomes" id="UP000198551"/>
    </source>
</evidence>
<keyword evidence="2" id="KW-1133">Transmembrane helix</keyword>
<dbReference type="GO" id="GO:0030246">
    <property type="term" value="F:carbohydrate binding"/>
    <property type="evidence" value="ECO:0007669"/>
    <property type="project" value="UniProtKB-KW"/>
</dbReference>
<evidence type="ECO:0000256" key="1">
    <source>
        <dbReference type="SAM" id="MobiDB-lite"/>
    </source>
</evidence>
<dbReference type="InterPro" id="IPR000772">
    <property type="entry name" value="Ricin_B_lectin"/>
</dbReference>
<dbReference type="InterPro" id="IPR035992">
    <property type="entry name" value="Ricin_B-like_lectins"/>
</dbReference>
<keyword evidence="2" id="KW-0812">Transmembrane</keyword>
<reference evidence="5" key="1">
    <citation type="submission" date="2016-06" db="EMBL/GenBank/DDBJ databases">
        <authorList>
            <person name="Varghese N."/>
        </authorList>
    </citation>
    <scope>NUCLEOTIDE SEQUENCE [LARGE SCALE GENOMIC DNA]</scope>
    <source>
        <strain evidence="5">DSM 45555</strain>
    </source>
</reference>
<dbReference type="CDD" id="cd00161">
    <property type="entry name" value="beta-trefoil_Ricin-like"/>
    <property type="match status" value="1"/>
</dbReference>
<feature type="transmembrane region" description="Helical" evidence="2">
    <location>
        <begin position="35"/>
        <end position="55"/>
    </location>
</feature>
<dbReference type="RefSeq" id="WP_091045978.1">
    <property type="nucleotide sequence ID" value="NZ_FMCV01000009.1"/>
</dbReference>
<dbReference type="EMBL" id="FMCV01000009">
    <property type="protein sequence ID" value="SCF15904.1"/>
    <property type="molecule type" value="Genomic_DNA"/>
</dbReference>
<dbReference type="PROSITE" id="PS50231">
    <property type="entry name" value="RICIN_B_LECTIN"/>
    <property type="match status" value="1"/>
</dbReference>
<feature type="region of interest" description="Disordered" evidence="1">
    <location>
        <begin position="217"/>
        <end position="241"/>
    </location>
</feature>
<gene>
    <name evidence="4" type="ORF">GA0070215_109179</name>
</gene>
<dbReference type="SMART" id="SM00458">
    <property type="entry name" value="RICIN"/>
    <property type="match status" value="1"/>
</dbReference>
<evidence type="ECO:0000259" key="3">
    <source>
        <dbReference type="SMART" id="SM00458"/>
    </source>
</evidence>
<proteinExistence type="predicted"/>
<keyword evidence="4" id="KW-0430">Lectin</keyword>
<keyword evidence="2" id="KW-0472">Membrane</keyword>
<organism evidence="4 5">
    <name type="scientific">Micromonospora marina</name>
    <dbReference type="NCBI Taxonomy" id="307120"/>
    <lineage>
        <taxon>Bacteria</taxon>
        <taxon>Bacillati</taxon>
        <taxon>Actinomycetota</taxon>
        <taxon>Actinomycetes</taxon>
        <taxon>Micromonosporales</taxon>
        <taxon>Micromonosporaceae</taxon>
        <taxon>Micromonospora</taxon>
    </lineage>
</organism>
<sequence length="241" mass="24196">MADPHSDPSGTMYGGARRARGVRGVRLPQDPLMRVALSVGAAGVLLGAFFATGVLGGGDDRPVVPAAAAPTAAPSEPSAEPSAEPTPSASPSPSATPSRTAAPVATPKVIRGVPSGRCLGVTGDEAEGAQAALADCTGGPEQQWVVTPVTNDTYLLVNAASSKCLDVNEAKTDDGADVQQWSCNGQANQQWRFQSAGNGAALLVAVHSGKCAQVDDAGTEAGRELEQAPCSGAPEQQWAAG</sequence>
<evidence type="ECO:0000256" key="2">
    <source>
        <dbReference type="SAM" id="Phobius"/>
    </source>
</evidence>
<dbReference type="Gene3D" id="2.80.10.50">
    <property type="match status" value="1"/>
</dbReference>
<dbReference type="Proteomes" id="UP000198551">
    <property type="component" value="Unassembled WGS sequence"/>
</dbReference>
<dbReference type="AlphaFoldDB" id="A0A1C4Y5B6"/>
<dbReference type="Pfam" id="PF00652">
    <property type="entry name" value="Ricin_B_lectin"/>
    <property type="match status" value="1"/>
</dbReference>
<feature type="region of interest" description="Disordered" evidence="1">
    <location>
        <begin position="65"/>
        <end position="107"/>
    </location>
</feature>